<name>H1SDM5_9BURK</name>
<protein>
    <submittedName>
        <fullName evidence="7">DnaK suppressor protein/ C4-type zinc finger protein, DksA/TraR family</fullName>
    </submittedName>
</protein>
<dbReference type="PANTHER" id="PTHR38777:SF1">
    <property type="entry name" value="DNAK SUPPRESSOR PROTEIN"/>
    <property type="match status" value="1"/>
</dbReference>
<dbReference type="InterPro" id="IPR012783">
    <property type="entry name" value="Znf_C4_TraR"/>
</dbReference>
<keyword evidence="2" id="KW-0863">Zinc-finger</keyword>
<dbReference type="PANTHER" id="PTHR38777">
    <property type="entry name" value="FELS-2 PROPHAGE PROTEIN"/>
    <property type="match status" value="1"/>
</dbReference>
<evidence type="ECO:0000256" key="4">
    <source>
        <dbReference type="PROSITE-ProRule" id="PRU00510"/>
    </source>
</evidence>
<evidence type="ECO:0000256" key="3">
    <source>
        <dbReference type="ARBA" id="ARBA00022833"/>
    </source>
</evidence>
<evidence type="ECO:0000256" key="1">
    <source>
        <dbReference type="ARBA" id="ARBA00022723"/>
    </source>
</evidence>
<dbReference type="EMBL" id="AHJE01000093">
    <property type="protein sequence ID" value="EHP39410.1"/>
    <property type="molecule type" value="Genomic_DNA"/>
</dbReference>
<evidence type="ECO:0000256" key="2">
    <source>
        <dbReference type="ARBA" id="ARBA00022771"/>
    </source>
</evidence>
<accession>H1SDM5</accession>
<keyword evidence="1" id="KW-0479">Metal-binding</keyword>
<dbReference type="Proteomes" id="UP000005808">
    <property type="component" value="Unassembled WGS sequence"/>
</dbReference>
<feature type="zinc finger region" description="dksA C4-type" evidence="4">
    <location>
        <begin position="38"/>
        <end position="62"/>
    </location>
</feature>
<dbReference type="GO" id="GO:0008270">
    <property type="term" value="F:zinc ion binding"/>
    <property type="evidence" value="ECO:0007669"/>
    <property type="project" value="UniProtKB-KW"/>
</dbReference>
<dbReference type="NCBIfam" id="TIGR02419">
    <property type="entry name" value="C4_traR_proteo"/>
    <property type="match status" value="1"/>
</dbReference>
<organism evidence="7 8">
    <name type="scientific">Cupriavidus basilensis OR16</name>
    <dbReference type="NCBI Taxonomy" id="1127483"/>
    <lineage>
        <taxon>Bacteria</taxon>
        <taxon>Pseudomonadati</taxon>
        <taxon>Pseudomonadota</taxon>
        <taxon>Betaproteobacteria</taxon>
        <taxon>Burkholderiales</taxon>
        <taxon>Burkholderiaceae</taxon>
        <taxon>Cupriavidus</taxon>
    </lineage>
</organism>
<dbReference type="RefSeq" id="WP_006162160.1">
    <property type="nucleotide sequence ID" value="NZ_AHJE01000093.1"/>
</dbReference>
<evidence type="ECO:0000313" key="7">
    <source>
        <dbReference type="EMBL" id="EHP39410.1"/>
    </source>
</evidence>
<dbReference type="SUPFAM" id="SSF57716">
    <property type="entry name" value="Glucocorticoid receptor-like (DNA-binding domain)"/>
    <property type="match status" value="1"/>
</dbReference>
<proteinExistence type="predicted"/>
<keyword evidence="3" id="KW-0862">Zinc</keyword>
<sequence length="74" mass="8423">MTPDIFDRATEAEERHREDAIAQARARAHATHESRADCAKCGEPIPEARRLAVQGCTLCIDCARWREQHQPGRR</sequence>
<comment type="caution">
    <text evidence="7">The sequence shown here is derived from an EMBL/GenBank/DDBJ whole genome shotgun (WGS) entry which is preliminary data.</text>
</comment>
<dbReference type="GO" id="GO:1900378">
    <property type="term" value="P:positive regulation of secondary metabolite biosynthetic process"/>
    <property type="evidence" value="ECO:0007669"/>
    <property type="project" value="TreeGrafter"/>
</dbReference>
<evidence type="ECO:0000256" key="5">
    <source>
        <dbReference type="SAM" id="MobiDB-lite"/>
    </source>
</evidence>
<dbReference type="InterPro" id="IPR000962">
    <property type="entry name" value="Znf_DskA_TraR"/>
</dbReference>
<feature type="region of interest" description="Disordered" evidence="5">
    <location>
        <begin position="1"/>
        <end position="20"/>
    </location>
</feature>
<dbReference type="Pfam" id="PF01258">
    <property type="entry name" value="zf-dskA_traR"/>
    <property type="match status" value="1"/>
</dbReference>
<evidence type="ECO:0000259" key="6">
    <source>
        <dbReference type="Pfam" id="PF01258"/>
    </source>
</evidence>
<evidence type="ECO:0000313" key="8">
    <source>
        <dbReference type="Proteomes" id="UP000005808"/>
    </source>
</evidence>
<gene>
    <name evidence="7" type="ORF">OR16_31654</name>
</gene>
<reference evidence="7 8" key="1">
    <citation type="journal article" date="2012" name="J. Bacteriol.">
        <title>De Novo Genome Project of Cupriavidus basilensis OR16.</title>
        <authorList>
            <person name="Cserhati M."/>
            <person name="Kriszt B."/>
            <person name="Szoboszlay S."/>
            <person name="Toth A."/>
            <person name="Szabo I."/>
            <person name="Tancsics A."/>
            <person name="Nagy I."/>
            <person name="Horvath B."/>
            <person name="Nagy I."/>
            <person name="Kukolya J."/>
        </authorList>
    </citation>
    <scope>NUCLEOTIDE SEQUENCE [LARGE SCALE GENOMIC DNA]</scope>
    <source>
        <strain evidence="7 8">OR16</strain>
    </source>
</reference>
<dbReference type="Gene3D" id="1.20.120.910">
    <property type="entry name" value="DksA, coiled-coil domain"/>
    <property type="match status" value="1"/>
</dbReference>
<dbReference type="PROSITE" id="PS51128">
    <property type="entry name" value="ZF_DKSA_2"/>
    <property type="match status" value="1"/>
</dbReference>
<feature type="domain" description="Zinc finger DksA/TraR C4-type" evidence="6">
    <location>
        <begin position="37"/>
        <end position="64"/>
    </location>
</feature>
<dbReference type="AlphaFoldDB" id="H1SDM5"/>